<evidence type="ECO:0000313" key="3">
    <source>
        <dbReference type="Proteomes" id="UP001295444"/>
    </source>
</evidence>
<proteinExistence type="predicted"/>
<reference evidence="2" key="1">
    <citation type="submission" date="2022-03" db="EMBL/GenBank/DDBJ databases">
        <authorList>
            <person name="Alioto T."/>
            <person name="Alioto T."/>
            <person name="Gomez Garrido J."/>
        </authorList>
    </citation>
    <scope>NUCLEOTIDE SEQUENCE</scope>
</reference>
<gene>
    <name evidence="2" type="ORF">PECUL_23A014082</name>
</gene>
<sequence>MAGLRSDLTMLEQRVEEEKAAAQDSEQQHRATEILGAEAPEDIRLERAHRALGPPRQDGSPRNVICCFHLFSLREKIMAAARGTPSIQFCGTEVTLFQDLSSLTLDARRALRPVTSALRERRIPYRWGFPFSIHGNSWVTARWPKEIPGLLRTLNLPSIRVRNWILEEVIATRRDPLAPLRGTDTPARRSAPPRRRGGPDGPEE</sequence>
<protein>
    <submittedName>
        <fullName evidence="2">Uncharacterized protein</fullName>
    </submittedName>
</protein>
<feature type="region of interest" description="Disordered" evidence="1">
    <location>
        <begin position="177"/>
        <end position="204"/>
    </location>
</feature>
<dbReference type="Proteomes" id="UP001295444">
    <property type="component" value="Chromosome 09"/>
</dbReference>
<dbReference type="Gene3D" id="3.30.70.1820">
    <property type="entry name" value="L1 transposable element, RRM domain"/>
    <property type="match status" value="1"/>
</dbReference>
<name>A0AAD1T2T0_PELCU</name>
<evidence type="ECO:0000256" key="1">
    <source>
        <dbReference type="SAM" id="MobiDB-lite"/>
    </source>
</evidence>
<keyword evidence="3" id="KW-1185">Reference proteome</keyword>
<feature type="compositionally biased region" description="Basic and acidic residues" evidence="1">
    <location>
        <begin position="13"/>
        <end position="30"/>
    </location>
</feature>
<organism evidence="2 3">
    <name type="scientific">Pelobates cultripes</name>
    <name type="common">Western spadefoot toad</name>
    <dbReference type="NCBI Taxonomy" id="61616"/>
    <lineage>
        <taxon>Eukaryota</taxon>
        <taxon>Metazoa</taxon>
        <taxon>Chordata</taxon>
        <taxon>Craniata</taxon>
        <taxon>Vertebrata</taxon>
        <taxon>Euteleostomi</taxon>
        <taxon>Amphibia</taxon>
        <taxon>Batrachia</taxon>
        <taxon>Anura</taxon>
        <taxon>Pelobatoidea</taxon>
        <taxon>Pelobatidae</taxon>
        <taxon>Pelobates</taxon>
    </lineage>
</organism>
<dbReference type="EMBL" id="OW240920">
    <property type="protein sequence ID" value="CAH2315720.1"/>
    <property type="molecule type" value="Genomic_DNA"/>
</dbReference>
<dbReference type="PANTHER" id="PTHR11505">
    <property type="entry name" value="L1 TRANSPOSABLE ELEMENT-RELATED"/>
    <property type="match status" value="1"/>
</dbReference>
<feature type="region of interest" description="Disordered" evidence="1">
    <location>
        <begin position="1"/>
        <end position="30"/>
    </location>
</feature>
<accession>A0AAD1T2T0</accession>
<dbReference type="AlphaFoldDB" id="A0AAD1T2T0"/>
<dbReference type="InterPro" id="IPR004244">
    <property type="entry name" value="Transposase_22"/>
</dbReference>
<evidence type="ECO:0000313" key="2">
    <source>
        <dbReference type="EMBL" id="CAH2315720.1"/>
    </source>
</evidence>